<evidence type="ECO:0000256" key="1">
    <source>
        <dbReference type="ARBA" id="ARBA00022679"/>
    </source>
</evidence>
<gene>
    <name evidence="2" type="ORF">DK843_16945</name>
</gene>
<dbReference type="Gene3D" id="3.40.50.2000">
    <property type="entry name" value="Glycogen Phosphorylase B"/>
    <property type="match status" value="2"/>
</dbReference>
<sequence>MKPKDPLVIVDLRTWPWTGIGRVTRGVFQCARELESEFEIQYIVNGDTAIPDGVSNVIRFRSLPFGRGEQLEFRRLFARLRGRRVILHSLNFNVPLLLPRHVSQIAHFYDVLTDTGEFRTPLHRLAYNAYVWSLRRHRATILGQSDYTAQQIAKHHPFHEVIVCPHGYRNYMEPREADLQAIYGLQRPYFLYIGLNKPRKNLDGLLAAYRDALKANPAIGYDLVVCGPIFDRTSMGFDIRAAVEAEPALAGRVHLLGFIPEEHLYAIYRHASLYVVPSHLESGYSYPALEALTTGTPVLLNRVDMYNYASSGEGVFFFDGGAKNGEGSLQAVLADMLARPGFTRVDPMRCDVLARFDWDRVKDSMRSLYRRI</sequence>
<name>A0A344UP58_9NEIS</name>
<reference evidence="2 3" key="1">
    <citation type="submission" date="2018-05" db="EMBL/GenBank/DDBJ databases">
        <title>Genome sequencing, assembly and analysis of the novel insecticidal bacterium, Chromobacterium phragmitis.</title>
        <authorList>
            <person name="Sparks M.E."/>
            <person name="Blackburn M.B."/>
            <person name="Gundersen-Rindal D.E."/>
        </authorList>
    </citation>
    <scope>NUCLEOTIDE SEQUENCE [LARGE SCALE GENOMIC DNA]</scope>
    <source>
        <strain evidence="2">IIBBL 274-1</strain>
    </source>
</reference>
<dbReference type="PANTHER" id="PTHR46401">
    <property type="entry name" value="GLYCOSYLTRANSFERASE WBBK-RELATED"/>
    <property type="match status" value="1"/>
</dbReference>
<accession>A0A344UP58</accession>
<dbReference type="SUPFAM" id="SSF53756">
    <property type="entry name" value="UDP-Glycosyltransferase/glycogen phosphorylase"/>
    <property type="match status" value="1"/>
</dbReference>
<dbReference type="Pfam" id="PF13692">
    <property type="entry name" value="Glyco_trans_1_4"/>
    <property type="match status" value="1"/>
</dbReference>
<dbReference type="GO" id="GO:0009103">
    <property type="term" value="P:lipopolysaccharide biosynthetic process"/>
    <property type="evidence" value="ECO:0007669"/>
    <property type="project" value="TreeGrafter"/>
</dbReference>
<dbReference type="EMBL" id="CP029554">
    <property type="protein sequence ID" value="AXE37056.1"/>
    <property type="molecule type" value="Genomic_DNA"/>
</dbReference>
<dbReference type="GO" id="GO:0016757">
    <property type="term" value="F:glycosyltransferase activity"/>
    <property type="evidence" value="ECO:0007669"/>
    <property type="project" value="InterPro"/>
</dbReference>
<evidence type="ECO:0000313" key="2">
    <source>
        <dbReference type="EMBL" id="AXE37056.1"/>
    </source>
</evidence>
<keyword evidence="1" id="KW-0808">Transferase</keyword>
<proteinExistence type="predicted"/>
<dbReference type="RefSeq" id="WP_114074520.1">
    <property type="nucleotide sequence ID" value="NZ_CP029554.1"/>
</dbReference>
<evidence type="ECO:0000313" key="3">
    <source>
        <dbReference type="Proteomes" id="UP000252038"/>
    </source>
</evidence>
<protein>
    <submittedName>
        <fullName evidence="2">Uncharacterized protein</fullName>
    </submittedName>
</protein>
<dbReference type="AlphaFoldDB" id="A0A344UP58"/>
<dbReference type="KEGG" id="chrb:DK843_16945"/>
<organism evidence="2 3">
    <name type="scientific">Chromobacterium phragmitis</name>
    <dbReference type="NCBI Taxonomy" id="2202141"/>
    <lineage>
        <taxon>Bacteria</taxon>
        <taxon>Pseudomonadati</taxon>
        <taxon>Pseudomonadota</taxon>
        <taxon>Betaproteobacteria</taxon>
        <taxon>Neisseriales</taxon>
        <taxon>Chromobacteriaceae</taxon>
        <taxon>Chromobacterium</taxon>
    </lineage>
</organism>
<dbReference type="PANTHER" id="PTHR46401:SF2">
    <property type="entry name" value="GLYCOSYLTRANSFERASE WBBK-RELATED"/>
    <property type="match status" value="1"/>
</dbReference>
<dbReference type="Proteomes" id="UP000252038">
    <property type="component" value="Chromosome"/>
</dbReference>